<dbReference type="PATRIC" id="fig|1140003.3.peg.2048"/>
<dbReference type="RefSeq" id="WP_016186553.1">
    <property type="nucleotide sequence ID" value="NZ_ASWO01000006.1"/>
</dbReference>
<sequence>MSTKLLFTNACFEVAYSGPEHYPTQTKKITRHVEVTDGHVTALHEMIPLHQHDYTQIDVGHQLVLPTLKERHCHLDKSKLLTPWQPITPADSLVTRFTNEITELNQLEVSLVERAKALIELEMQHGVTFFRSHIDVHPAVGLSYLDQTLLALSEYKDKLAYELVAFPQHGMLRSQAFSFVDQALSHGATVIGGVDPYSLDQDVERSLAQTFELAIKHHVPIDIHVHDRGIAGKATVRELIRLTKEASWQGKVAISHAFGLNDFEQEEREYVFSELAKEKIQVISSVPIDGVIPPLMELQNAGVDVFLGCDNIYDSWSPFGDGDITEKLVRYCELFRQTSQIELTNALSRITDGYQITGSPFLQVGMDASFITTKASCAAEFVARKVPITTSVYRGNLVYSH</sequence>
<dbReference type="InterPro" id="IPR011059">
    <property type="entry name" value="Metal-dep_hydrolase_composite"/>
</dbReference>
<dbReference type="PANTHER" id="PTHR32027:SF9">
    <property type="entry name" value="BLL3847 PROTEIN"/>
    <property type="match status" value="1"/>
</dbReference>
<proteinExistence type="predicted"/>
<dbReference type="STRING" id="1140003.OMY_02123"/>
<dbReference type="Pfam" id="PF07969">
    <property type="entry name" value="Amidohydro_3"/>
    <property type="match status" value="1"/>
</dbReference>
<reference evidence="2 3" key="1">
    <citation type="submission" date="2013-03" db="EMBL/GenBank/DDBJ databases">
        <title>The Genome Sequence of Enterococcus sulfureus ATCC_49903 (PacBio/Illumina hybrid assembly).</title>
        <authorList>
            <consortium name="The Broad Institute Genomics Platform"/>
            <consortium name="The Broad Institute Genome Sequencing Center for Infectious Disease"/>
            <person name="Earl A."/>
            <person name="Russ C."/>
            <person name="Gilmore M."/>
            <person name="Surin D."/>
            <person name="Walker B."/>
            <person name="Young S."/>
            <person name="Zeng Q."/>
            <person name="Gargeya S."/>
            <person name="Fitzgerald M."/>
            <person name="Haas B."/>
            <person name="Abouelleil A."/>
            <person name="Allen A.W."/>
            <person name="Alvarado L."/>
            <person name="Arachchi H.M."/>
            <person name="Berlin A.M."/>
            <person name="Chapman S.B."/>
            <person name="Gainer-Dewar J."/>
            <person name="Goldberg J."/>
            <person name="Griggs A."/>
            <person name="Gujja S."/>
            <person name="Hansen M."/>
            <person name="Howarth C."/>
            <person name="Imamovic A."/>
            <person name="Ireland A."/>
            <person name="Larimer J."/>
            <person name="McCowan C."/>
            <person name="Murphy C."/>
            <person name="Pearson M."/>
            <person name="Poon T.W."/>
            <person name="Priest M."/>
            <person name="Roberts A."/>
            <person name="Saif S."/>
            <person name="Shea T."/>
            <person name="Sisk P."/>
            <person name="Sykes S."/>
            <person name="Wortman J."/>
            <person name="Nusbaum C."/>
            <person name="Birren B."/>
        </authorList>
    </citation>
    <scope>NUCLEOTIDE SEQUENCE [LARGE SCALE GENOMIC DNA]</scope>
    <source>
        <strain evidence="2 3">ATCC 49903</strain>
    </source>
</reference>
<dbReference type="AlphaFoldDB" id="S0NZU7"/>
<protein>
    <recommendedName>
        <fullName evidence="1">Amidohydrolase 3 domain-containing protein</fullName>
    </recommendedName>
</protein>
<dbReference type="Gene3D" id="2.30.40.10">
    <property type="entry name" value="Urease, subunit C, domain 1"/>
    <property type="match status" value="1"/>
</dbReference>
<dbReference type="OrthoDB" id="9815027at2"/>
<organism evidence="2 3">
    <name type="scientific">Enterococcus sulfureus ATCC 49903</name>
    <dbReference type="NCBI Taxonomy" id="1140003"/>
    <lineage>
        <taxon>Bacteria</taxon>
        <taxon>Bacillati</taxon>
        <taxon>Bacillota</taxon>
        <taxon>Bacilli</taxon>
        <taxon>Lactobacillales</taxon>
        <taxon>Enterococcaceae</taxon>
        <taxon>Enterococcus</taxon>
    </lineage>
</organism>
<dbReference type="GO" id="GO:0016814">
    <property type="term" value="F:hydrolase activity, acting on carbon-nitrogen (but not peptide) bonds, in cyclic amidines"/>
    <property type="evidence" value="ECO:0007669"/>
    <property type="project" value="TreeGrafter"/>
</dbReference>
<comment type="caution">
    <text evidence="2">The sequence shown here is derived from an EMBL/GenBank/DDBJ whole genome shotgun (WGS) entry which is preliminary data.</text>
</comment>
<feature type="domain" description="Amidohydrolase 3" evidence="1">
    <location>
        <begin position="178"/>
        <end position="398"/>
    </location>
</feature>
<dbReference type="InterPro" id="IPR032466">
    <property type="entry name" value="Metal_Hydrolase"/>
</dbReference>
<dbReference type="eggNOG" id="COG0402">
    <property type="taxonomic scope" value="Bacteria"/>
</dbReference>
<dbReference type="SUPFAM" id="SSF51556">
    <property type="entry name" value="Metallo-dependent hydrolases"/>
    <property type="match status" value="1"/>
</dbReference>
<keyword evidence="3" id="KW-1185">Reference proteome</keyword>
<dbReference type="PANTHER" id="PTHR32027">
    <property type="entry name" value="CYTOSINE DEAMINASE"/>
    <property type="match status" value="1"/>
</dbReference>
<dbReference type="InterPro" id="IPR052349">
    <property type="entry name" value="Metallo-hydrolase_Enzymes"/>
</dbReference>
<evidence type="ECO:0000259" key="1">
    <source>
        <dbReference type="Pfam" id="PF07969"/>
    </source>
</evidence>
<gene>
    <name evidence="2" type="ORF">I573_01985</name>
</gene>
<dbReference type="InterPro" id="IPR013108">
    <property type="entry name" value="Amidohydro_3"/>
</dbReference>
<dbReference type="Gene3D" id="3.20.20.140">
    <property type="entry name" value="Metal-dependent hydrolases"/>
    <property type="match status" value="1"/>
</dbReference>
<accession>S0NZU7</accession>
<evidence type="ECO:0000313" key="2">
    <source>
        <dbReference type="EMBL" id="EOT83435.1"/>
    </source>
</evidence>
<dbReference type="CDD" id="cd01293">
    <property type="entry name" value="Bact_CD"/>
    <property type="match status" value="1"/>
</dbReference>
<evidence type="ECO:0000313" key="3">
    <source>
        <dbReference type="Proteomes" id="UP000015961"/>
    </source>
</evidence>
<dbReference type="Proteomes" id="UP000015961">
    <property type="component" value="Unassembled WGS sequence"/>
</dbReference>
<dbReference type="EMBL" id="ASWO01000006">
    <property type="protein sequence ID" value="EOT83435.1"/>
    <property type="molecule type" value="Genomic_DNA"/>
</dbReference>
<name>S0NZU7_9ENTE</name>